<evidence type="ECO:0000256" key="4">
    <source>
        <dbReference type="ARBA" id="ARBA00022777"/>
    </source>
</evidence>
<comment type="similarity">
    <text evidence="1">Belongs to the FGGY kinase family.</text>
</comment>
<dbReference type="GO" id="GO:0004370">
    <property type="term" value="F:glycerol kinase activity"/>
    <property type="evidence" value="ECO:0007669"/>
    <property type="project" value="TreeGrafter"/>
</dbReference>
<evidence type="ECO:0000256" key="2">
    <source>
        <dbReference type="ARBA" id="ARBA00022679"/>
    </source>
</evidence>
<dbReference type="PANTHER" id="PTHR10196">
    <property type="entry name" value="SUGAR KINASE"/>
    <property type="match status" value="1"/>
</dbReference>
<dbReference type="InterPro" id="IPR018485">
    <property type="entry name" value="FGGY_C"/>
</dbReference>
<keyword evidence="4 11" id="KW-0418">Kinase</keyword>
<dbReference type="InterPro" id="IPR018484">
    <property type="entry name" value="FGGY_N"/>
</dbReference>
<reference evidence="11 12" key="1">
    <citation type="journal article" date="2020" name="Int. J. Syst. Evol. Microbiol.">
        <title>Reclassification of Streptomyces castelarensis and Streptomyces sporoclivatus as later heterotypic synonyms of Streptomyces antimycoticus.</title>
        <authorList>
            <person name="Komaki H."/>
            <person name="Tamura T."/>
        </authorList>
    </citation>
    <scope>NUCLEOTIDE SEQUENCE [LARGE SCALE GENOMIC DNA]</scope>
    <source>
        <strain evidence="11 12">NBRC 13459</strain>
    </source>
</reference>
<dbReference type="GO" id="GO:0005829">
    <property type="term" value="C:cytosol"/>
    <property type="evidence" value="ECO:0007669"/>
    <property type="project" value="TreeGrafter"/>
</dbReference>
<keyword evidence="3" id="KW-0547">Nucleotide-binding</keyword>
<dbReference type="GO" id="GO:0006071">
    <property type="term" value="P:glycerol metabolic process"/>
    <property type="evidence" value="ECO:0007669"/>
    <property type="project" value="TreeGrafter"/>
</dbReference>
<evidence type="ECO:0000256" key="3">
    <source>
        <dbReference type="ARBA" id="ARBA00022741"/>
    </source>
</evidence>
<dbReference type="CDD" id="cd07771">
    <property type="entry name" value="ASKHA_NBD_FGGY_RhaB-like"/>
    <property type="match status" value="1"/>
</dbReference>
<dbReference type="GO" id="GO:0008993">
    <property type="term" value="F:rhamnulokinase activity"/>
    <property type="evidence" value="ECO:0007669"/>
    <property type="project" value="InterPro"/>
</dbReference>
<keyword evidence="5" id="KW-0067">ATP-binding</keyword>
<evidence type="ECO:0000313" key="11">
    <source>
        <dbReference type="EMBL" id="GDY58296.1"/>
    </source>
</evidence>
<gene>
    <name evidence="11" type="ORF">SVIO_089190</name>
</gene>
<dbReference type="InterPro" id="IPR043129">
    <property type="entry name" value="ATPase_NBD"/>
</dbReference>
<keyword evidence="12" id="KW-1185">Reference proteome</keyword>
<dbReference type="GO" id="GO:0019301">
    <property type="term" value="P:rhamnose catabolic process"/>
    <property type="evidence" value="ECO:0007669"/>
    <property type="project" value="InterPro"/>
</dbReference>
<dbReference type="InterPro" id="IPR013449">
    <property type="entry name" value="Rhamnulokinase"/>
</dbReference>
<dbReference type="PANTHER" id="PTHR10196:SF93">
    <property type="entry name" value="L-RHAMNULOKINASE"/>
    <property type="match status" value="1"/>
</dbReference>
<evidence type="ECO:0000256" key="6">
    <source>
        <dbReference type="ARBA" id="ARBA00023157"/>
    </source>
</evidence>
<name>A0A4D4LGB9_STRVO</name>
<dbReference type="SUPFAM" id="SSF53067">
    <property type="entry name" value="Actin-like ATPase domain"/>
    <property type="match status" value="2"/>
</dbReference>
<evidence type="ECO:0000256" key="8">
    <source>
        <dbReference type="SAM" id="MobiDB-lite"/>
    </source>
</evidence>
<dbReference type="AlphaFoldDB" id="A0A4D4LGB9"/>
<organism evidence="11 12">
    <name type="scientific">Streptomyces violaceusniger</name>
    <dbReference type="NCBI Taxonomy" id="68280"/>
    <lineage>
        <taxon>Bacteria</taxon>
        <taxon>Bacillati</taxon>
        <taxon>Actinomycetota</taxon>
        <taxon>Actinomycetes</taxon>
        <taxon>Kitasatosporales</taxon>
        <taxon>Streptomycetaceae</taxon>
        <taxon>Streptomyces</taxon>
        <taxon>Streptomyces violaceusniger group</taxon>
    </lineage>
</organism>
<accession>A0A4D4LGB9</accession>
<keyword evidence="6" id="KW-1015">Disulfide bond</keyword>
<keyword evidence="7" id="KW-0684">Rhamnose metabolism</keyword>
<protein>
    <submittedName>
        <fullName evidence="11">Carbohydrate kinase</fullName>
    </submittedName>
</protein>
<dbReference type="Pfam" id="PF02782">
    <property type="entry name" value="FGGY_C"/>
    <property type="match status" value="1"/>
</dbReference>
<dbReference type="Pfam" id="PF00370">
    <property type="entry name" value="FGGY_N"/>
    <property type="match status" value="1"/>
</dbReference>
<proteinExistence type="inferred from homology"/>
<evidence type="ECO:0000259" key="10">
    <source>
        <dbReference type="Pfam" id="PF02782"/>
    </source>
</evidence>
<dbReference type="EMBL" id="BJHW01000002">
    <property type="protein sequence ID" value="GDY58296.1"/>
    <property type="molecule type" value="Genomic_DNA"/>
</dbReference>
<dbReference type="RefSeq" id="WP_344592940.1">
    <property type="nucleotide sequence ID" value="NZ_BAAASO010000010.1"/>
</dbReference>
<evidence type="ECO:0000256" key="1">
    <source>
        <dbReference type="ARBA" id="ARBA00009156"/>
    </source>
</evidence>
<feature type="domain" description="Carbohydrate kinase FGGY N-terminal" evidence="9">
    <location>
        <begin position="10"/>
        <end position="253"/>
    </location>
</feature>
<evidence type="ECO:0000256" key="5">
    <source>
        <dbReference type="ARBA" id="ARBA00022840"/>
    </source>
</evidence>
<dbReference type="GO" id="GO:0005524">
    <property type="term" value="F:ATP binding"/>
    <property type="evidence" value="ECO:0007669"/>
    <property type="project" value="UniProtKB-KW"/>
</dbReference>
<dbReference type="Gene3D" id="3.30.420.40">
    <property type="match status" value="2"/>
</dbReference>
<keyword evidence="2" id="KW-0808">Transferase</keyword>
<feature type="region of interest" description="Disordered" evidence="8">
    <location>
        <begin position="508"/>
        <end position="539"/>
    </location>
</feature>
<evidence type="ECO:0000256" key="7">
    <source>
        <dbReference type="ARBA" id="ARBA00023308"/>
    </source>
</evidence>
<dbReference type="Proteomes" id="UP000301309">
    <property type="component" value="Unassembled WGS sequence"/>
</dbReference>
<comment type="caution">
    <text evidence="11">The sequence shown here is derived from an EMBL/GenBank/DDBJ whole genome shotgun (WGS) entry which is preliminary data.</text>
</comment>
<sequence length="539" mass="56653">MPTTDHRFAAVDLGASSGRVIVGEVAPERLTLHEAHRFPNQPTRILGTLHWDILSLYRGVLDGLKTAAAHTTGNSTLTSIGIDTWAVDYGLLAADGTLLANPVHYRDTRTATAGAAEKVAAALPPQALYAATGIQHLPFNTIYQLIAAQGTPALTAAHRLLLIPDLISYWLTGEPGTELTNASTTQLIDPRTRDWATPVAEALGIDLSLFPPLRHPGDPAGTLRQDVLAETGLTHPLPVTAVGSHDTASAVVGVPATTPDFAYIATGTWSLAGLELDAPVLNEESRAANFTNELGVDGTVRYLRNIMGLWMLQECIRTWNTEGTRAGRTSSTDSTGGTDLTALLQAAARATPLRSVVDAGDPAFIAPHHMPDRIADACRRTGQPVPRTPAETTRCVLDSLALAHRRAIEDATRLSGRTVSAVHIVGGGVHNTLLCQLTADACGLPVIAGPAEAAALGNVLVQARTAGVITGGLPELRALLHSTQPLRQYEPTGDHSAWDRAAARLGDARVTRAATGQGKATTGRDRAATGQGDEEEPCA</sequence>
<feature type="domain" description="Carbohydrate kinase FGGY C-terminal" evidence="10">
    <location>
        <begin position="262"/>
        <end position="465"/>
    </location>
</feature>
<evidence type="ECO:0000313" key="12">
    <source>
        <dbReference type="Proteomes" id="UP000301309"/>
    </source>
</evidence>
<evidence type="ECO:0000259" key="9">
    <source>
        <dbReference type="Pfam" id="PF00370"/>
    </source>
</evidence>